<sequence length="274" mass="30957">MTEIYTLDQNYFRSEELKQLIEDRPKAKFLIPDAALLEMCKGLQWRETMRGSLATLSSIPGRVSVSLSVGVAFQMECAELKSMEGRLVDKAFTKVVRRAMNDLKAGSDSPAGLGLIAAHIEEIQPDIEKHELNHVKNQEKFLKRDGLLKTVLGPTASKELRQTPPDEHRLGAIYSMAFECATVFLRKKGFSDVRIKGFLKTKPLVLRYFISCFWHNMEWVSKGGIDSRPAARITNDLIDQDYVITASFFGKLLTKDTPVARAYSEMKQLLGILR</sequence>
<dbReference type="RefSeq" id="WP_273895638.1">
    <property type="nucleotide sequence ID" value="NZ_JAMDGP010000065.1"/>
</dbReference>
<comment type="caution">
    <text evidence="1">The sequence shown here is derived from an EMBL/GenBank/DDBJ whole genome shotgun (WGS) entry which is preliminary data.</text>
</comment>
<name>A0ABT5PFN9_9PSED</name>
<dbReference type="EMBL" id="JAMDGZ010000072">
    <property type="protein sequence ID" value="MDD1017016.1"/>
    <property type="molecule type" value="Genomic_DNA"/>
</dbReference>
<accession>A0ABT5PFN9</accession>
<evidence type="ECO:0000313" key="2">
    <source>
        <dbReference type="Proteomes" id="UP001148184"/>
    </source>
</evidence>
<dbReference type="Proteomes" id="UP001148184">
    <property type="component" value="Unassembled WGS sequence"/>
</dbReference>
<feature type="non-terminal residue" evidence="1">
    <location>
        <position position="274"/>
    </location>
</feature>
<keyword evidence="2" id="KW-1185">Reference proteome</keyword>
<organism evidence="1 2">
    <name type="scientific">Pseudomonas rubra</name>
    <dbReference type="NCBI Taxonomy" id="2942627"/>
    <lineage>
        <taxon>Bacteria</taxon>
        <taxon>Pseudomonadati</taxon>
        <taxon>Pseudomonadota</taxon>
        <taxon>Gammaproteobacteria</taxon>
        <taxon>Pseudomonadales</taxon>
        <taxon>Pseudomonadaceae</taxon>
        <taxon>Pseudomonas</taxon>
    </lineage>
</organism>
<protein>
    <submittedName>
        <fullName evidence="1">Uncharacterized protein</fullName>
    </submittedName>
</protein>
<evidence type="ECO:0000313" key="1">
    <source>
        <dbReference type="EMBL" id="MDD1017016.1"/>
    </source>
</evidence>
<reference evidence="1 2" key="1">
    <citation type="submission" date="2022-05" db="EMBL/GenBank/DDBJ databases">
        <title>Novel Pseudomonas spp. Isolated from a Rainbow Trout Aquaculture Facility.</title>
        <authorList>
            <person name="Testerman T."/>
            <person name="Graf J."/>
        </authorList>
    </citation>
    <scope>NUCLEOTIDE SEQUENCE [LARGE SCALE GENOMIC DNA]</scope>
    <source>
        <strain evidence="1 2">ID1025</strain>
    </source>
</reference>
<gene>
    <name evidence="1" type="ORF">M5G17_25475</name>
</gene>
<proteinExistence type="predicted"/>